<feature type="compositionally biased region" description="Low complexity" evidence="1">
    <location>
        <begin position="7"/>
        <end position="20"/>
    </location>
</feature>
<name>A0ABR0EK10_ZASCE</name>
<evidence type="ECO:0000259" key="2">
    <source>
        <dbReference type="Pfam" id="PF06985"/>
    </source>
</evidence>
<evidence type="ECO:0000256" key="1">
    <source>
        <dbReference type="SAM" id="MobiDB-lite"/>
    </source>
</evidence>
<feature type="region of interest" description="Disordered" evidence="1">
    <location>
        <begin position="1"/>
        <end position="28"/>
    </location>
</feature>
<dbReference type="PANTHER" id="PTHR24148:SF73">
    <property type="entry name" value="HET DOMAIN PROTEIN (AFU_ORTHOLOGUE AFUA_8G01020)"/>
    <property type="match status" value="1"/>
</dbReference>
<dbReference type="Proteomes" id="UP001305779">
    <property type="component" value="Unassembled WGS sequence"/>
</dbReference>
<dbReference type="Pfam" id="PF06985">
    <property type="entry name" value="HET"/>
    <property type="match status" value="1"/>
</dbReference>
<dbReference type="InterPro" id="IPR010730">
    <property type="entry name" value="HET"/>
</dbReference>
<sequence>MAECVDTDVTTAPAAASAPHSDVEDTDDISRRKIPNDYHAYRPISTEPGREQIRLLQILPAKTADDDEEVVCALFDLPPQWADGIVYTALSYYWGDLGEQRPISVIHSYEDVDEEAEAELKDQKPESQHDLPGETTLLMTNTSNKQLFNVTVTLYEALKSLRKAAPRIREQNPMLDWQPIWVDAMCINQGNVEERNSQVSMMGKIYSNAWVVWIWLGESDEVKEGLNLIQQMIQCAKKEWGDDFDDLNPTDDQIKWLFRKPYQLFEEILGPEGCYRILERLFDHPYFRRMWVLQEATIAAERTFVHTAVAQVPWRWLVVANRFRQEWRKLMPTGQKESLPVVWGPLVHERLLRAKRFPGGENGMLRYQKETGFTWRLYWLFVNTYEYFDATDIRDKIFALLDMSLEAAGPKKMALPGIAPNYSRENTPSVVFRSFTRWCIENTGNLEILSLVCGGPRRVLPTSVTVSTVYGGKVPDHHLDARFHPSWAIWPTKPGPFPVSSLTKVQSHRGDEYDLASKQAAAMLDVSSHPLFKIPNGIASRLIALGGQRIGTVKANFQMPIRVYPREKPSLVKRQWASEQLAQEMSKYEQDFEVVLTDPYFEGRRIKGGLLPLWSHIKWPMVDVVRVDDQAVPVRPQEWLGREGGRYADKEEYMFRDFLETLLLSPVYRGPDSLNDDGDDRKIPHGPWDDPQLATSLALAWAESGDPRLEYMPTRIAEYSREIMFKTGVPRERMFQYLFLGHGKSFFITEDEHMGLCSQDVGPGDIVVALPGSAVPFILHPLEGESDLDGESWSFEGDKGFKRHLFRFMGECYLHGRMTSKFMDEESEKVGPHEVFLMC</sequence>
<reference evidence="3 4" key="1">
    <citation type="journal article" date="2023" name="G3 (Bethesda)">
        <title>A chromosome-level genome assembly of Zasmidium syzygii isolated from banana leaves.</title>
        <authorList>
            <person name="van Westerhoven A.C."/>
            <person name="Mehrabi R."/>
            <person name="Talebi R."/>
            <person name="Steentjes M.B.F."/>
            <person name="Corcolon B."/>
            <person name="Chong P.A."/>
            <person name="Kema G.H.J."/>
            <person name="Seidl M.F."/>
        </authorList>
    </citation>
    <scope>NUCLEOTIDE SEQUENCE [LARGE SCALE GENOMIC DNA]</scope>
    <source>
        <strain evidence="3 4">P124</strain>
    </source>
</reference>
<feature type="domain" description="Heterokaryon incompatibility" evidence="2">
    <location>
        <begin position="87"/>
        <end position="295"/>
    </location>
</feature>
<keyword evidence="4" id="KW-1185">Reference proteome</keyword>
<comment type="caution">
    <text evidence="3">The sequence shown here is derived from an EMBL/GenBank/DDBJ whole genome shotgun (WGS) entry which is preliminary data.</text>
</comment>
<dbReference type="InterPro" id="IPR052895">
    <property type="entry name" value="HetReg/Transcr_Mod"/>
</dbReference>
<organism evidence="3 4">
    <name type="scientific">Zasmidium cellare</name>
    <name type="common">Wine cellar mold</name>
    <name type="synonym">Racodium cellare</name>
    <dbReference type="NCBI Taxonomy" id="395010"/>
    <lineage>
        <taxon>Eukaryota</taxon>
        <taxon>Fungi</taxon>
        <taxon>Dikarya</taxon>
        <taxon>Ascomycota</taxon>
        <taxon>Pezizomycotina</taxon>
        <taxon>Dothideomycetes</taxon>
        <taxon>Dothideomycetidae</taxon>
        <taxon>Mycosphaerellales</taxon>
        <taxon>Mycosphaerellaceae</taxon>
        <taxon>Zasmidium</taxon>
    </lineage>
</organism>
<dbReference type="PANTHER" id="PTHR24148">
    <property type="entry name" value="ANKYRIN REPEAT DOMAIN-CONTAINING PROTEIN 39 HOMOLOG-RELATED"/>
    <property type="match status" value="1"/>
</dbReference>
<accession>A0ABR0EK10</accession>
<evidence type="ECO:0000313" key="4">
    <source>
        <dbReference type="Proteomes" id="UP001305779"/>
    </source>
</evidence>
<evidence type="ECO:0000313" key="3">
    <source>
        <dbReference type="EMBL" id="KAK4501894.1"/>
    </source>
</evidence>
<protein>
    <recommendedName>
        <fullName evidence="2">Heterokaryon incompatibility domain-containing protein</fullName>
    </recommendedName>
</protein>
<dbReference type="EMBL" id="JAXOVC010000005">
    <property type="protein sequence ID" value="KAK4501894.1"/>
    <property type="molecule type" value="Genomic_DNA"/>
</dbReference>
<proteinExistence type="predicted"/>
<gene>
    <name evidence="3" type="ORF">PRZ48_007703</name>
</gene>